<dbReference type="InterPro" id="IPR009875">
    <property type="entry name" value="PilZ_domain"/>
</dbReference>
<dbReference type="GO" id="GO:0030244">
    <property type="term" value="P:cellulose biosynthetic process"/>
    <property type="evidence" value="ECO:0007669"/>
    <property type="project" value="UniProtKB-KW"/>
</dbReference>
<dbReference type="PRINTS" id="PR01439">
    <property type="entry name" value="CELLSNTHASEA"/>
</dbReference>
<feature type="transmembrane region" description="Helical" evidence="11">
    <location>
        <begin position="562"/>
        <end position="580"/>
    </location>
</feature>
<accession>A0A239HN70</accession>
<comment type="function">
    <text evidence="11">Catalytic subunit of cellulose synthase. It polymerizes uridine 5'-diphosphate glucose to cellulose.</text>
</comment>
<dbReference type="Gene3D" id="3.90.550.10">
    <property type="entry name" value="Spore Coat Polysaccharide Biosynthesis Protein SpsA, Chain A"/>
    <property type="match status" value="1"/>
</dbReference>
<keyword evidence="6 11" id="KW-0812">Transmembrane</keyword>
<name>A0A239HN70_9BURK</name>
<evidence type="ECO:0000256" key="10">
    <source>
        <dbReference type="ARBA" id="ARBA00048682"/>
    </source>
</evidence>
<dbReference type="SUPFAM" id="SSF53448">
    <property type="entry name" value="Nucleotide-diphospho-sugar transferases"/>
    <property type="match status" value="1"/>
</dbReference>
<dbReference type="Pfam" id="PF03552">
    <property type="entry name" value="Cellulose_synt"/>
    <property type="match status" value="1"/>
</dbReference>
<dbReference type="CDD" id="cd06421">
    <property type="entry name" value="CESA_CelA_like"/>
    <property type="match status" value="1"/>
</dbReference>
<dbReference type="GO" id="GO:0035438">
    <property type="term" value="F:cyclic-di-GMP binding"/>
    <property type="evidence" value="ECO:0007669"/>
    <property type="project" value="InterPro"/>
</dbReference>
<feature type="transmembrane region" description="Helical" evidence="11">
    <location>
        <begin position="87"/>
        <end position="110"/>
    </location>
</feature>
<dbReference type="InterPro" id="IPR029044">
    <property type="entry name" value="Nucleotide-diphossugar_trans"/>
</dbReference>
<evidence type="ECO:0000313" key="14">
    <source>
        <dbReference type="EMBL" id="SNS82303.1"/>
    </source>
</evidence>
<dbReference type="Pfam" id="PF00535">
    <property type="entry name" value="Glycos_transf_2"/>
    <property type="match status" value="1"/>
</dbReference>
<dbReference type="GO" id="GO:0006011">
    <property type="term" value="P:UDP-alpha-D-glucose metabolic process"/>
    <property type="evidence" value="ECO:0007669"/>
    <property type="project" value="InterPro"/>
</dbReference>
<organism evidence="14 15">
    <name type="scientific">Noviherbaspirillum humi</name>
    <dbReference type="NCBI Taxonomy" id="1688639"/>
    <lineage>
        <taxon>Bacteria</taxon>
        <taxon>Pseudomonadati</taxon>
        <taxon>Pseudomonadota</taxon>
        <taxon>Betaproteobacteria</taxon>
        <taxon>Burkholderiales</taxon>
        <taxon>Oxalobacteraceae</taxon>
        <taxon>Noviherbaspirillum</taxon>
    </lineage>
</organism>
<dbReference type="NCBIfam" id="NF008558">
    <property type="entry name" value="PRK11498.1"/>
    <property type="match status" value="1"/>
</dbReference>
<dbReference type="InterPro" id="IPR001173">
    <property type="entry name" value="Glyco_trans_2-like"/>
</dbReference>
<evidence type="ECO:0000313" key="15">
    <source>
        <dbReference type="Proteomes" id="UP000198284"/>
    </source>
</evidence>
<evidence type="ECO:0000256" key="6">
    <source>
        <dbReference type="ARBA" id="ARBA00022692"/>
    </source>
</evidence>
<keyword evidence="15" id="KW-1185">Reference proteome</keyword>
<evidence type="ECO:0000259" key="12">
    <source>
        <dbReference type="Pfam" id="PF00535"/>
    </source>
</evidence>
<dbReference type="Pfam" id="PF07238">
    <property type="entry name" value="PilZ"/>
    <property type="match status" value="1"/>
</dbReference>
<keyword evidence="7 11" id="KW-0135">Cellulose biosynthesis</keyword>
<dbReference type="NCBIfam" id="TIGR03030">
    <property type="entry name" value="CelA"/>
    <property type="match status" value="1"/>
</dbReference>
<sequence length="865" mass="96621">MKNGLGKAWAWTLRAAALDPAGSRADLLLGLLFRPGPLAHARTWAALFPHVDLAQPRLGDPIRILLQLVWLGLVRIYPERASRAHPAAISLLAALAWLLRAALGGVRVGVRQSAFMARRGLERIADAIQPPAATRDNRRRGANEVWRHPLLNYAAYGLAAALGLLCITTPFSLLAQFLFVALLWALAMVVRRIPGPIGTLLLMVLSVTVSARYLWWRVSYTLNFDETFDFFWGVLLLLAEIYTWLILVLGYIQSAWPLRRPPIPLPPDTSTWPTVDVFIPTYNEPLKVVMPTVHAAIGIDWPRDKINIYLLDDGRREEFRAFAEECGIGYIIRPDNRHAKAGNLNHALTKTGGEYIAIFDCDHIPTRSFLQATMGWCVKDPKLALLQTPHHFFSPDPFERNLGLFRKTPNEGELFYGVIQDGNDLWNATFFCGSCAVIKRGPLLEVGGIAVETVTEDAHTALKLQRLGYRSAYINIPQAAGLATESLSAHIGQRIRWARGMAQIFRLDNPFLGKGLNWAQRICYGNAMLHFLNGGPRLIFLTAPLAFLLFHAYVIYTPAVAVLLYVLPHIVHANITNSRIQGAHRHSFWAEVYETVLAWYIVRPTTVALLNPHKGKFNVTAKGGLVEKDYFDWTISTPYLVIVVLNLIGLVAGIGRIVWGPPDEILTALINLFWTLYNVLLLGAAISVASETRQVRRSHRVAMRLPAVLHLDGGQLLRCESEDFSEGGIALRMTRVPELQLEDMVRVSLWRGEEEFVFQARVAGASGTHLRLRWELAGAEQQAALVQCTFARADAWVNWAEGRRRDRPLKGMRRVLAIGVEGYLRLPKYLFPKSTPLVGRSAAALASVASLLPRRPKPLDQPYLP</sequence>
<dbReference type="InterPro" id="IPR005150">
    <property type="entry name" value="Cellulose_synth"/>
</dbReference>
<comment type="catalytic activity">
    <reaction evidence="10 11">
        <text>[(1-&gt;4)-beta-D-glucosyl](n) + UDP-alpha-D-glucose = [(1-&gt;4)-beta-D-glucosyl](n+1) + UDP + H(+)</text>
        <dbReference type="Rhea" id="RHEA:19929"/>
        <dbReference type="Rhea" id="RHEA-COMP:10033"/>
        <dbReference type="Rhea" id="RHEA-COMP:10034"/>
        <dbReference type="ChEBI" id="CHEBI:15378"/>
        <dbReference type="ChEBI" id="CHEBI:18246"/>
        <dbReference type="ChEBI" id="CHEBI:58223"/>
        <dbReference type="ChEBI" id="CHEBI:58885"/>
        <dbReference type="EC" id="2.4.1.12"/>
    </reaction>
</comment>
<evidence type="ECO:0000256" key="2">
    <source>
        <dbReference type="ARBA" id="ARBA00022475"/>
    </source>
</evidence>
<comment type="cofactor">
    <cofactor evidence="11">
        <name>Mg(2+)</name>
        <dbReference type="ChEBI" id="CHEBI:18420"/>
    </cofactor>
</comment>
<keyword evidence="4 11" id="KW-0328">Glycosyltransferase</keyword>
<evidence type="ECO:0000256" key="5">
    <source>
        <dbReference type="ARBA" id="ARBA00022679"/>
    </source>
</evidence>
<evidence type="ECO:0000256" key="1">
    <source>
        <dbReference type="ARBA" id="ARBA00004429"/>
    </source>
</evidence>
<dbReference type="FunFam" id="3.90.550.10:FF:000061">
    <property type="entry name" value="Cellulose synthase catalytic subunit [UDP-forming]"/>
    <property type="match status" value="1"/>
</dbReference>
<keyword evidence="5 11" id="KW-0808">Transferase</keyword>
<gene>
    <name evidence="14" type="ORF">SAMN06265795_10758</name>
</gene>
<dbReference type="InterPro" id="IPR050321">
    <property type="entry name" value="Glycosyltr_2/OpgH_subfam"/>
</dbReference>
<comment type="pathway">
    <text evidence="11">Glycan metabolism; bacterial cellulose biosynthesis.</text>
</comment>
<evidence type="ECO:0000259" key="13">
    <source>
        <dbReference type="Pfam" id="PF07238"/>
    </source>
</evidence>
<dbReference type="OrthoDB" id="9806824at2"/>
<feature type="transmembrane region" description="Helical" evidence="11">
    <location>
        <begin position="538"/>
        <end position="556"/>
    </location>
</feature>
<keyword evidence="2 11" id="KW-1003">Cell membrane</keyword>
<protein>
    <recommendedName>
        <fullName evidence="11">Cellulose synthase catalytic subunit [UDP-forming]</fullName>
        <ecNumber evidence="11">2.4.1.12</ecNumber>
    </recommendedName>
</protein>
<keyword evidence="9 11" id="KW-0472">Membrane</keyword>
<feature type="domain" description="PilZ" evidence="13">
    <location>
        <begin position="694"/>
        <end position="790"/>
    </location>
</feature>
<dbReference type="AlphaFoldDB" id="A0A239HN70"/>
<dbReference type="PANTHER" id="PTHR43867">
    <property type="entry name" value="CELLULOSE SYNTHASE CATALYTIC SUBUNIT A [UDP-FORMING]"/>
    <property type="match status" value="1"/>
</dbReference>
<evidence type="ECO:0000256" key="11">
    <source>
        <dbReference type="RuleBase" id="RU365020"/>
    </source>
</evidence>
<evidence type="ECO:0000256" key="8">
    <source>
        <dbReference type="ARBA" id="ARBA00022989"/>
    </source>
</evidence>
<dbReference type="Proteomes" id="UP000198284">
    <property type="component" value="Unassembled WGS sequence"/>
</dbReference>
<reference evidence="14 15" key="1">
    <citation type="submission" date="2017-06" db="EMBL/GenBank/DDBJ databases">
        <authorList>
            <person name="Kim H.J."/>
            <person name="Triplett B.A."/>
        </authorList>
    </citation>
    <scope>NUCLEOTIDE SEQUENCE [LARGE SCALE GENOMIC DNA]</scope>
    <source>
        <strain evidence="14 15">U15</strain>
    </source>
</reference>
<dbReference type="UniPathway" id="UPA00694"/>
<proteinExistence type="predicted"/>
<evidence type="ECO:0000256" key="3">
    <source>
        <dbReference type="ARBA" id="ARBA00022519"/>
    </source>
</evidence>
<dbReference type="Gene3D" id="2.40.10.220">
    <property type="entry name" value="predicted glycosyltransferase like domains"/>
    <property type="match status" value="1"/>
</dbReference>
<keyword evidence="8 11" id="KW-1133">Transmembrane helix</keyword>
<dbReference type="GO" id="GO:0005886">
    <property type="term" value="C:plasma membrane"/>
    <property type="evidence" value="ECO:0007669"/>
    <property type="project" value="UniProtKB-SubCell"/>
</dbReference>
<dbReference type="EMBL" id="FZOT01000007">
    <property type="protein sequence ID" value="SNS82303.1"/>
    <property type="molecule type" value="Genomic_DNA"/>
</dbReference>
<dbReference type="InterPro" id="IPR003919">
    <property type="entry name" value="Cell_synth_A"/>
</dbReference>
<evidence type="ECO:0000256" key="7">
    <source>
        <dbReference type="ARBA" id="ARBA00022916"/>
    </source>
</evidence>
<evidence type="ECO:0000256" key="4">
    <source>
        <dbReference type="ARBA" id="ARBA00022676"/>
    </source>
</evidence>
<comment type="subcellular location">
    <subcellularLocation>
        <location evidence="1">Cell inner membrane</location>
        <topology evidence="1">Multi-pass membrane protein</topology>
    </subcellularLocation>
</comment>
<keyword evidence="11" id="KW-0973">c-di-GMP</keyword>
<feature type="transmembrane region" description="Helical" evidence="11">
    <location>
        <begin position="230"/>
        <end position="252"/>
    </location>
</feature>
<feature type="transmembrane region" description="Helical" evidence="11">
    <location>
        <begin position="665"/>
        <end position="690"/>
    </location>
</feature>
<dbReference type="PANTHER" id="PTHR43867:SF2">
    <property type="entry name" value="CELLULOSE SYNTHASE CATALYTIC SUBUNIT A [UDP-FORMING]"/>
    <property type="match status" value="1"/>
</dbReference>
<feature type="transmembrane region" description="Helical" evidence="11">
    <location>
        <begin position="639"/>
        <end position="659"/>
    </location>
</feature>
<dbReference type="EC" id="2.4.1.12" evidence="11"/>
<dbReference type="GO" id="GO:0016760">
    <property type="term" value="F:cellulose synthase (UDP-forming) activity"/>
    <property type="evidence" value="ECO:0007669"/>
    <property type="project" value="UniProtKB-EC"/>
</dbReference>
<dbReference type="RefSeq" id="WP_089399654.1">
    <property type="nucleotide sequence ID" value="NZ_FZOT01000007.1"/>
</dbReference>
<keyword evidence="3 11" id="KW-0997">Cell inner membrane</keyword>
<feature type="domain" description="Glycosyltransferase 2-like" evidence="12">
    <location>
        <begin position="277"/>
        <end position="444"/>
    </location>
</feature>
<dbReference type="SUPFAM" id="SSF141371">
    <property type="entry name" value="PilZ domain-like"/>
    <property type="match status" value="1"/>
</dbReference>
<feature type="transmembrane region" description="Helical" evidence="11">
    <location>
        <begin position="197"/>
        <end position="215"/>
    </location>
</feature>
<evidence type="ECO:0000256" key="9">
    <source>
        <dbReference type="ARBA" id="ARBA00023136"/>
    </source>
</evidence>